<dbReference type="Proteomes" id="UP000026961">
    <property type="component" value="Chromosome 12"/>
</dbReference>
<reference evidence="1" key="2">
    <citation type="submission" date="2018-05" db="EMBL/GenBank/DDBJ databases">
        <title>OgluRS3 (Oryza glumaepatula Reference Sequence Version 3).</title>
        <authorList>
            <person name="Zhang J."/>
            <person name="Kudrna D."/>
            <person name="Lee S."/>
            <person name="Talag J."/>
            <person name="Welchert J."/>
            <person name="Wing R.A."/>
        </authorList>
    </citation>
    <scope>NUCLEOTIDE SEQUENCE [LARGE SCALE GENOMIC DNA]</scope>
</reference>
<proteinExistence type="predicted"/>
<reference evidence="1" key="1">
    <citation type="submission" date="2015-04" db="UniProtKB">
        <authorList>
            <consortium name="EnsemblPlants"/>
        </authorList>
    </citation>
    <scope>IDENTIFICATION</scope>
</reference>
<keyword evidence="2" id="KW-1185">Reference proteome</keyword>
<protein>
    <submittedName>
        <fullName evidence="1">Uncharacterized protein</fullName>
    </submittedName>
</protein>
<dbReference type="HOGENOM" id="CLU_2227335_0_0_1"/>
<organism evidence="1">
    <name type="scientific">Oryza glumipatula</name>
    <dbReference type="NCBI Taxonomy" id="40148"/>
    <lineage>
        <taxon>Eukaryota</taxon>
        <taxon>Viridiplantae</taxon>
        <taxon>Streptophyta</taxon>
        <taxon>Embryophyta</taxon>
        <taxon>Tracheophyta</taxon>
        <taxon>Spermatophyta</taxon>
        <taxon>Magnoliopsida</taxon>
        <taxon>Liliopsida</taxon>
        <taxon>Poales</taxon>
        <taxon>Poaceae</taxon>
        <taxon>BOP clade</taxon>
        <taxon>Oryzoideae</taxon>
        <taxon>Oryzeae</taxon>
        <taxon>Oryzinae</taxon>
        <taxon>Oryza</taxon>
    </lineage>
</organism>
<sequence>MGERHDNAFKKGNGANGVVVIEPAKGTARLSPASTHYPHKHLHIDDHTIVHDVSQAGSSDIGGGGAAYPAKEVYCSGYAAGLQQEILCWESRRTGTLLTLCSLISA</sequence>
<name>A0A0E0BUV2_9ORYZ</name>
<accession>A0A0E0BUV2</accession>
<evidence type="ECO:0000313" key="2">
    <source>
        <dbReference type="Proteomes" id="UP000026961"/>
    </source>
</evidence>
<evidence type="ECO:0000313" key="1">
    <source>
        <dbReference type="EnsemblPlants" id="OGLUM12G19520.1"/>
    </source>
</evidence>
<dbReference type="AlphaFoldDB" id="A0A0E0BUV2"/>
<dbReference type="EnsemblPlants" id="OGLUM12G19520.1">
    <property type="protein sequence ID" value="OGLUM12G19520.1"/>
    <property type="gene ID" value="OGLUM12G19520"/>
</dbReference>
<dbReference type="Gramene" id="OGLUM12G19520.1">
    <property type="protein sequence ID" value="OGLUM12G19520.1"/>
    <property type="gene ID" value="OGLUM12G19520"/>
</dbReference>